<accession>A0A9Q0WHW3</accession>
<dbReference type="PANTHER" id="PTHR31681">
    <property type="entry name" value="C2H2-LIKE ZINC FINGER PROTEIN"/>
    <property type="match status" value="1"/>
</dbReference>
<evidence type="ECO:0000259" key="2">
    <source>
        <dbReference type="PROSITE" id="PS00028"/>
    </source>
</evidence>
<dbReference type="Proteomes" id="UP001151532">
    <property type="component" value="Chromosome 4"/>
</dbReference>
<protein>
    <recommendedName>
        <fullName evidence="2">C2H2-type domain-containing protein</fullName>
    </recommendedName>
</protein>
<feature type="compositionally biased region" description="Low complexity" evidence="1">
    <location>
        <begin position="150"/>
        <end position="159"/>
    </location>
</feature>
<organism evidence="3 4">
    <name type="scientific">Salix purpurea</name>
    <name type="common">Purple osier willow</name>
    <dbReference type="NCBI Taxonomy" id="77065"/>
    <lineage>
        <taxon>Eukaryota</taxon>
        <taxon>Viridiplantae</taxon>
        <taxon>Streptophyta</taxon>
        <taxon>Embryophyta</taxon>
        <taxon>Tracheophyta</taxon>
        <taxon>Spermatophyta</taxon>
        <taxon>Magnoliopsida</taxon>
        <taxon>eudicotyledons</taxon>
        <taxon>Gunneridae</taxon>
        <taxon>Pentapetalae</taxon>
        <taxon>rosids</taxon>
        <taxon>fabids</taxon>
        <taxon>Malpighiales</taxon>
        <taxon>Salicaceae</taxon>
        <taxon>Saliceae</taxon>
        <taxon>Salix</taxon>
    </lineage>
</organism>
<dbReference type="PROSITE" id="PS00028">
    <property type="entry name" value="ZINC_FINGER_C2H2_1"/>
    <property type="match status" value="1"/>
</dbReference>
<reference evidence="3" key="1">
    <citation type="submission" date="2022-11" db="EMBL/GenBank/DDBJ databases">
        <authorList>
            <person name="Hyden B.L."/>
            <person name="Feng K."/>
            <person name="Yates T."/>
            <person name="Jawdy S."/>
            <person name="Smart L.B."/>
            <person name="Muchero W."/>
        </authorList>
    </citation>
    <scope>NUCLEOTIDE SEQUENCE</scope>
    <source>
        <tissue evidence="3">Shoot tip</tissue>
    </source>
</reference>
<keyword evidence="4" id="KW-1185">Reference proteome</keyword>
<feature type="domain" description="C2H2-type" evidence="2">
    <location>
        <begin position="175"/>
        <end position="196"/>
    </location>
</feature>
<gene>
    <name evidence="3" type="ORF">OIU79_023079</name>
</gene>
<dbReference type="OrthoDB" id="9514740at2759"/>
<evidence type="ECO:0000313" key="4">
    <source>
        <dbReference type="Proteomes" id="UP001151532"/>
    </source>
</evidence>
<feature type="region of interest" description="Disordered" evidence="1">
    <location>
        <begin position="117"/>
        <end position="163"/>
    </location>
</feature>
<comment type="caution">
    <text evidence="3">The sequence shown here is derived from an EMBL/GenBank/DDBJ whole genome shotgun (WGS) entry which is preliminary data.</text>
</comment>
<reference evidence="3" key="2">
    <citation type="journal article" date="2023" name="Int. J. Mol. Sci.">
        <title>De Novo Assembly and Annotation of 11 Diverse Shrub Willow (Salix) Genomes Reveals Novel Gene Organization in Sex-Linked Regions.</title>
        <authorList>
            <person name="Hyden B."/>
            <person name="Feng K."/>
            <person name="Yates T.B."/>
            <person name="Jawdy S."/>
            <person name="Cereghino C."/>
            <person name="Smart L.B."/>
            <person name="Muchero W."/>
        </authorList>
    </citation>
    <scope>NUCLEOTIDE SEQUENCE</scope>
    <source>
        <tissue evidence="3">Shoot tip</tissue>
    </source>
</reference>
<name>A0A9Q0WHW3_SALPP</name>
<dbReference type="SUPFAM" id="SSF56399">
    <property type="entry name" value="ADP-ribosylation"/>
    <property type="match status" value="1"/>
</dbReference>
<evidence type="ECO:0000313" key="3">
    <source>
        <dbReference type="EMBL" id="KAJ6767244.1"/>
    </source>
</evidence>
<dbReference type="PANTHER" id="PTHR31681:SF97">
    <property type="entry name" value="C2H2-TYPE DOMAIN-CONTAINING PROTEIN"/>
    <property type="match status" value="1"/>
</dbReference>
<evidence type="ECO:0000256" key="1">
    <source>
        <dbReference type="SAM" id="MobiDB-lite"/>
    </source>
</evidence>
<sequence length="422" mass="46231">MPSKIWFSVKKSLKCELEPSDVHDPRAKSGLSNIQARSSIKYGCSRSLSNLREIIHGSTMYSEKPPTSSPRSLESTDFLNSIAHEVALRDTKCELQVTGFGGRGCDKGDSPIVDILKLRTPRPRGHGNVSPRRSSSYSRKKHGDSPIHCNGSNGISSESKSSHDADSYGSSSLACKKCHAKFKKLDAFEAHHLSNHAGAFEAHHLSNHAVAELVEGNSSRRIVELICRTRWPQSENNCVTIERVLKVNNMQMTLVEFEEHRETVKIKASKLPTKHSRCLADGNELLRFHGTTVACSLGLNGSSSLCRLEKCGVCRILRHGFTDKDVNGIGVGIFTTSTSGRALESVEVGHDNHHVRKALLLCRVIAGRVHRPLENVEEIAGQSGFDSLAGKVGQNSQVLEELYLLNPKALLPCFVVTCNHGS</sequence>
<proteinExistence type="predicted"/>
<dbReference type="Gene3D" id="3.90.228.10">
    <property type="match status" value="1"/>
</dbReference>
<dbReference type="AlphaFoldDB" id="A0A9Q0WHW3"/>
<dbReference type="EMBL" id="JAPFFK010000004">
    <property type="protein sequence ID" value="KAJ6767244.1"/>
    <property type="molecule type" value="Genomic_DNA"/>
</dbReference>
<dbReference type="InterPro" id="IPR013087">
    <property type="entry name" value="Znf_C2H2_type"/>
</dbReference>
<dbReference type="FunFam" id="3.90.228.10:FF:000015">
    <property type="entry name" value="C2H2-like zinc finger protein"/>
    <property type="match status" value="1"/>
</dbReference>